<dbReference type="InterPro" id="IPR036513">
    <property type="entry name" value="STAS_dom_sf"/>
</dbReference>
<evidence type="ECO:0000313" key="2">
    <source>
        <dbReference type="Proteomes" id="UP000298681"/>
    </source>
</evidence>
<gene>
    <name evidence="1" type="ORF">E4582_13820</name>
</gene>
<protein>
    <submittedName>
        <fullName evidence="1">STAS domain-containing protein</fullName>
    </submittedName>
</protein>
<dbReference type="RefSeq" id="WP_134675367.1">
    <property type="nucleotide sequence ID" value="NZ_CP039383.2"/>
</dbReference>
<name>A0A4Z1REZ3_9GAMM</name>
<dbReference type="Pfam" id="PF13466">
    <property type="entry name" value="STAS_2"/>
    <property type="match status" value="1"/>
</dbReference>
<accession>A0A4Z1REZ3</accession>
<dbReference type="InterPro" id="IPR002645">
    <property type="entry name" value="STAS_dom"/>
</dbReference>
<dbReference type="PROSITE" id="PS50801">
    <property type="entry name" value="STAS"/>
    <property type="match status" value="1"/>
</dbReference>
<organism evidence="1 2">
    <name type="scientific">Luteimonas yindakuii</name>
    <dbReference type="NCBI Taxonomy" id="2565782"/>
    <lineage>
        <taxon>Bacteria</taxon>
        <taxon>Pseudomonadati</taxon>
        <taxon>Pseudomonadota</taxon>
        <taxon>Gammaproteobacteria</taxon>
        <taxon>Lysobacterales</taxon>
        <taxon>Lysobacteraceae</taxon>
        <taxon>Luteimonas</taxon>
    </lineage>
</organism>
<dbReference type="Proteomes" id="UP000298681">
    <property type="component" value="Unassembled WGS sequence"/>
</dbReference>
<dbReference type="SUPFAM" id="SSF52091">
    <property type="entry name" value="SpoIIaa-like"/>
    <property type="match status" value="1"/>
</dbReference>
<dbReference type="Gene3D" id="3.30.750.24">
    <property type="entry name" value="STAS domain"/>
    <property type="match status" value="1"/>
</dbReference>
<reference evidence="1 2" key="1">
    <citation type="submission" date="2019-01" db="EMBL/GenBank/DDBJ databases">
        <authorList>
            <person name="Zhang S."/>
        </authorList>
    </citation>
    <scope>NUCLEOTIDE SEQUENCE [LARGE SCALE GENOMIC DNA]</scope>
    <source>
        <strain evidence="1 2">1626</strain>
    </source>
</reference>
<sequence length="98" mass="10465">MPQSTDAHVRREGDALAFAGPLLRADVARLWPAALRVVDGARRFDLAAVTRIDSAGLALLSELAARTGGDVVVDGAPDGLSELRAAYRMQMDLDFSRT</sequence>
<proteinExistence type="predicted"/>
<dbReference type="InterPro" id="IPR058548">
    <property type="entry name" value="MlaB-like_STAS"/>
</dbReference>
<dbReference type="EMBL" id="SPUH01000002">
    <property type="protein sequence ID" value="TKS53247.1"/>
    <property type="molecule type" value="Genomic_DNA"/>
</dbReference>
<dbReference type="AlphaFoldDB" id="A0A4Z1REZ3"/>
<evidence type="ECO:0000313" key="1">
    <source>
        <dbReference type="EMBL" id="TKS53247.1"/>
    </source>
</evidence>
<comment type="caution">
    <text evidence="1">The sequence shown here is derived from an EMBL/GenBank/DDBJ whole genome shotgun (WGS) entry which is preliminary data.</text>
</comment>
<keyword evidence="2" id="KW-1185">Reference proteome</keyword>
<dbReference type="OrthoDB" id="6025652at2"/>